<dbReference type="KEGG" id="vg:77924415"/>
<dbReference type="EMBL" id="MK814760">
    <property type="protein sequence ID" value="QGT55040.1"/>
    <property type="molecule type" value="Genomic_DNA"/>
</dbReference>
<name>A0A650EYA8_9CAUD</name>
<gene>
    <name evidence="1" type="primary">47</name>
    <name evidence="1" type="ORF">SEA_FORZA_47</name>
</gene>
<dbReference type="Proteomes" id="UP000423482">
    <property type="component" value="Segment"/>
</dbReference>
<keyword evidence="2" id="KW-1185">Reference proteome</keyword>
<evidence type="ECO:0000313" key="1">
    <source>
        <dbReference type="EMBL" id="QGT55040.1"/>
    </source>
</evidence>
<reference evidence="1 2" key="1">
    <citation type="submission" date="2019-04" db="EMBL/GenBank/DDBJ databases">
        <authorList>
            <person name="Pope W.H."/>
            <person name="Garlena R.A."/>
            <person name="Russell D.A."/>
            <person name="Jacobs-Sera D."/>
            <person name="Hatfull G.F."/>
        </authorList>
    </citation>
    <scope>NUCLEOTIDE SEQUENCE [LARGE SCALE GENOMIC DNA]</scope>
</reference>
<proteinExistence type="predicted"/>
<protein>
    <submittedName>
        <fullName evidence="1">Uncharacterized protein</fullName>
    </submittedName>
</protein>
<dbReference type="GeneID" id="77924415"/>
<organism evidence="1 2">
    <name type="scientific">Gordonia phage Forza</name>
    <dbReference type="NCBI Taxonomy" id="2571247"/>
    <lineage>
        <taxon>Viruses</taxon>
        <taxon>Duplodnaviria</taxon>
        <taxon>Heunggongvirae</taxon>
        <taxon>Uroviricota</taxon>
        <taxon>Caudoviricetes</taxon>
        <taxon>Forzavirus</taxon>
        <taxon>Forzavirus forza</taxon>
    </lineage>
</organism>
<accession>A0A650EYA8</accession>
<evidence type="ECO:0000313" key="2">
    <source>
        <dbReference type="Proteomes" id="UP000423482"/>
    </source>
</evidence>
<dbReference type="RefSeq" id="YP_010648927.1">
    <property type="nucleotide sequence ID" value="NC_070763.1"/>
</dbReference>
<sequence>MSHSTHCCPIHGCKYYDDETRCRVALGLTKPVHPENNGCEDCEYENKETPMPRLSHMTTQRLLELRVSVEQASLFPTKWCLSGKCKDTNWGGQDRLHIRDMIKCPPVDVKELEKWAREITEALGEPHRSRSLDKEETKTMAAVENTEVKPKLTDAQFSLLSEIATYARRVKRHAENYGQDLEYLQRAVERGKIPPSVHGEMPNINLINEFIFALTRLAEDFNIPDELVTLALQTNMAEIAVKSVRG</sequence>